<name>A0A271K8K1_9HYPH</name>
<dbReference type="Pfam" id="PF00106">
    <property type="entry name" value="adh_short"/>
    <property type="match status" value="1"/>
</dbReference>
<dbReference type="InterPro" id="IPR020904">
    <property type="entry name" value="Sc_DH/Rdtase_CS"/>
</dbReference>
<evidence type="ECO:0008006" key="6">
    <source>
        <dbReference type="Google" id="ProtNLM"/>
    </source>
</evidence>
<accession>A0A271K8K1</accession>
<keyword evidence="5" id="KW-1185">Reference proteome</keyword>
<dbReference type="InterPro" id="IPR036291">
    <property type="entry name" value="NAD(P)-bd_dom_sf"/>
</dbReference>
<organism evidence="4 5">
    <name type="scientific">Mesorhizobium wenxiniae</name>
    <dbReference type="NCBI Taxonomy" id="2014805"/>
    <lineage>
        <taxon>Bacteria</taxon>
        <taxon>Pseudomonadati</taxon>
        <taxon>Pseudomonadota</taxon>
        <taxon>Alphaproteobacteria</taxon>
        <taxon>Hyphomicrobiales</taxon>
        <taxon>Phyllobacteriaceae</taxon>
        <taxon>Mesorhizobium</taxon>
    </lineage>
</organism>
<proteinExistence type="inferred from homology"/>
<evidence type="ECO:0000313" key="4">
    <source>
        <dbReference type="EMBL" id="PAP92071.1"/>
    </source>
</evidence>
<dbReference type="PANTHER" id="PTHR42760:SF133">
    <property type="entry name" value="3-OXOACYL-[ACYL-CARRIER-PROTEIN] REDUCTASE"/>
    <property type="match status" value="1"/>
</dbReference>
<dbReference type="GO" id="GO:0016616">
    <property type="term" value="F:oxidoreductase activity, acting on the CH-OH group of donors, NAD or NADP as acceptor"/>
    <property type="evidence" value="ECO:0007669"/>
    <property type="project" value="TreeGrafter"/>
</dbReference>
<dbReference type="OrthoDB" id="9810734at2"/>
<dbReference type="PRINTS" id="PR00080">
    <property type="entry name" value="SDRFAMILY"/>
</dbReference>
<reference evidence="4 5" key="1">
    <citation type="submission" date="2017-08" db="EMBL/GenBank/DDBJ databases">
        <title>Mesorhizobium wenxinae sp. nov., a novel rhizobial species isolated from root nodules of chickpea (Cicer arietinum L.).</title>
        <authorList>
            <person name="Zhang J."/>
        </authorList>
    </citation>
    <scope>NUCLEOTIDE SEQUENCE [LARGE SCALE GENOMIC DNA]</scope>
    <source>
        <strain evidence="5">WYCCWR 10019</strain>
    </source>
</reference>
<dbReference type="PANTHER" id="PTHR42760">
    <property type="entry name" value="SHORT-CHAIN DEHYDROGENASES/REDUCTASES FAMILY MEMBER"/>
    <property type="match status" value="1"/>
</dbReference>
<dbReference type="PRINTS" id="PR00081">
    <property type="entry name" value="GDHRDH"/>
</dbReference>
<comment type="similarity">
    <text evidence="1 3">Belongs to the short-chain dehydrogenases/reductases (SDR) family.</text>
</comment>
<dbReference type="AlphaFoldDB" id="A0A271K8K1"/>
<evidence type="ECO:0000256" key="3">
    <source>
        <dbReference type="RuleBase" id="RU000363"/>
    </source>
</evidence>
<protein>
    <recommendedName>
        <fullName evidence="6">SDR family oxidoreductase</fullName>
    </recommendedName>
</protein>
<dbReference type="Proteomes" id="UP000215931">
    <property type="component" value="Unassembled WGS sequence"/>
</dbReference>
<keyword evidence="2" id="KW-0560">Oxidoreductase</keyword>
<dbReference type="SUPFAM" id="SSF51735">
    <property type="entry name" value="NAD(P)-binding Rossmann-fold domains"/>
    <property type="match status" value="1"/>
</dbReference>
<dbReference type="EMBL" id="NPKH01000037">
    <property type="protein sequence ID" value="PAP92071.1"/>
    <property type="molecule type" value="Genomic_DNA"/>
</dbReference>
<evidence type="ECO:0000256" key="2">
    <source>
        <dbReference type="ARBA" id="ARBA00023002"/>
    </source>
</evidence>
<dbReference type="Gene3D" id="3.40.50.720">
    <property type="entry name" value="NAD(P)-binding Rossmann-like Domain"/>
    <property type="match status" value="1"/>
</dbReference>
<gene>
    <name evidence="4" type="ORF">CIT31_29225</name>
</gene>
<evidence type="ECO:0000313" key="5">
    <source>
        <dbReference type="Proteomes" id="UP000215931"/>
    </source>
</evidence>
<evidence type="ECO:0000256" key="1">
    <source>
        <dbReference type="ARBA" id="ARBA00006484"/>
    </source>
</evidence>
<dbReference type="InterPro" id="IPR002347">
    <property type="entry name" value="SDR_fam"/>
</dbReference>
<sequence length="255" mass="26663">MCRRTKMIAGRTLAGQRVVVTGAAGGIGSSITRGLIEAEVKVVAVDRDHARLLTLSQEIRGDIATQLCDVTDQSAVQRVFDDIIKNLGPIDALIHCAGMDAPPGCAWSESPDHWREIIDVDLNAVWWCARAVLPHMIARRTGRIVLISSVAARSATINSGISVAYNAAKAGVNGLTVALSAQVENSGILVNAIAPGPTGTGTAMTAKELEQYKTVFPLGEGGPEPVTHACLYLLGPGGDWVSGSVLNVSGGKFRG</sequence>
<dbReference type="PROSITE" id="PS00061">
    <property type="entry name" value="ADH_SHORT"/>
    <property type="match status" value="1"/>
</dbReference>
<dbReference type="CDD" id="cd05233">
    <property type="entry name" value="SDR_c"/>
    <property type="match status" value="1"/>
</dbReference>
<comment type="caution">
    <text evidence="4">The sequence shown here is derived from an EMBL/GenBank/DDBJ whole genome shotgun (WGS) entry which is preliminary data.</text>
</comment>